<evidence type="ECO:0000313" key="2">
    <source>
        <dbReference type="Proteomes" id="UP000489600"/>
    </source>
</evidence>
<dbReference type="Proteomes" id="UP000489600">
    <property type="component" value="Unassembled WGS sequence"/>
</dbReference>
<dbReference type="AlphaFoldDB" id="A0A565BK60"/>
<gene>
    <name evidence="1" type="ORF">ANE_LOCUS12460</name>
</gene>
<sequence length="137" mass="15152">MVVIHRVYLETLYSNPVANVPNLLEHNNSRSVDQIIILDGGEDTPMEAAGPENTPLTIHAGEQQADADLQLTETPINNVNHESGDAGLNLIDSYMQADVEENFGDVDGSRAYWESLLTQGNEDTLLYWEFCTGKTML</sequence>
<reference evidence="1" key="1">
    <citation type="submission" date="2019-07" db="EMBL/GenBank/DDBJ databases">
        <authorList>
            <person name="Dittberner H."/>
        </authorList>
    </citation>
    <scope>NUCLEOTIDE SEQUENCE [LARGE SCALE GENOMIC DNA]</scope>
</reference>
<dbReference type="EMBL" id="CABITT030000004">
    <property type="protein sequence ID" value="VVB02016.1"/>
    <property type="molecule type" value="Genomic_DNA"/>
</dbReference>
<accession>A0A565BK60</accession>
<protein>
    <submittedName>
        <fullName evidence="1">Uncharacterized protein</fullName>
    </submittedName>
</protein>
<organism evidence="1 2">
    <name type="scientific">Arabis nemorensis</name>
    <dbReference type="NCBI Taxonomy" id="586526"/>
    <lineage>
        <taxon>Eukaryota</taxon>
        <taxon>Viridiplantae</taxon>
        <taxon>Streptophyta</taxon>
        <taxon>Embryophyta</taxon>
        <taxon>Tracheophyta</taxon>
        <taxon>Spermatophyta</taxon>
        <taxon>Magnoliopsida</taxon>
        <taxon>eudicotyledons</taxon>
        <taxon>Gunneridae</taxon>
        <taxon>Pentapetalae</taxon>
        <taxon>rosids</taxon>
        <taxon>malvids</taxon>
        <taxon>Brassicales</taxon>
        <taxon>Brassicaceae</taxon>
        <taxon>Arabideae</taxon>
        <taxon>Arabis</taxon>
    </lineage>
</organism>
<comment type="caution">
    <text evidence="1">The sequence shown here is derived from an EMBL/GenBank/DDBJ whole genome shotgun (WGS) entry which is preliminary data.</text>
</comment>
<proteinExistence type="predicted"/>
<evidence type="ECO:0000313" key="1">
    <source>
        <dbReference type="EMBL" id="VVB02016.1"/>
    </source>
</evidence>
<keyword evidence="2" id="KW-1185">Reference proteome</keyword>
<name>A0A565BK60_9BRAS</name>